<dbReference type="CDD" id="cd07472">
    <property type="entry name" value="HmuY_like"/>
    <property type="match status" value="1"/>
</dbReference>
<dbReference type="Proteomes" id="UP000286003">
    <property type="component" value="Unassembled WGS sequence"/>
</dbReference>
<dbReference type="EMBL" id="QRQM01000009">
    <property type="protein sequence ID" value="RHN07353.1"/>
    <property type="molecule type" value="Genomic_DNA"/>
</dbReference>
<organism evidence="4 6">
    <name type="scientific">Bacteroides intestinalis</name>
    <dbReference type="NCBI Taxonomy" id="329854"/>
    <lineage>
        <taxon>Bacteria</taxon>
        <taxon>Pseudomonadati</taxon>
        <taxon>Bacteroidota</taxon>
        <taxon>Bacteroidia</taxon>
        <taxon>Bacteroidales</taxon>
        <taxon>Bacteroidaceae</taxon>
        <taxon>Bacteroides</taxon>
    </lineage>
</organism>
<proteinExistence type="predicted"/>
<keyword evidence="1" id="KW-0732">Signal</keyword>
<name>A0A3E4KS21_9BACE</name>
<sequence>MKLLKYVMLSAIALSCFSCSDDDDSTLRNDLIKKTVAPAIAGEKIEFAYAMGAQMGQLGQAEARASISGAEGTGFELNSWFTARNKLVVNGVTYQAGDDVPVQTVKDASTNGATSTATMMDKVDEHYMNPAVAFGTSQASLIAATVRYAYVVPAEAKGKNISFTFSSTSSTGAKASYSTPSYPVSKMDMKRLIELGNEGACYFSIEDMKAYTKEEVTTQSLASKIDFIYIYQAKLNGYDYKHSFVSPGTDPKYIAIAGIVPAGATNKTPMEKRANVRDAQLKGEAPNVYIDDVDFQSLDLGAAVDYALTFSKDDGAFMKTANGKYAAYVYVNKIDDSGKMTISIKRYPL</sequence>
<dbReference type="InterPro" id="IPR041873">
    <property type="entry name" value="PARMER_03128_N"/>
</dbReference>
<evidence type="ECO:0000256" key="1">
    <source>
        <dbReference type="SAM" id="SignalP"/>
    </source>
</evidence>
<dbReference type="RefSeq" id="WP_021967870.1">
    <property type="nucleotide sequence ID" value="NZ_DAWCKB010000051.1"/>
</dbReference>
<evidence type="ECO:0000313" key="3">
    <source>
        <dbReference type="EMBL" id="RHN07353.1"/>
    </source>
</evidence>
<dbReference type="OrthoDB" id="1045786at2"/>
<evidence type="ECO:0000313" key="5">
    <source>
        <dbReference type="Proteomes" id="UP000286003"/>
    </source>
</evidence>
<evidence type="ECO:0000313" key="6">
    <source>
        <dbReference type="Proteomes" id="UP000291191"/>
    </source>
</evidence>
<reference evidence="3 5" key="1">
    <citation type="submission" date="2018-08" db="EMBL/GenBank/DDBJ databases">
        <title>A genome reference for cultivated species of the human gut microbiota.</title>
        <authorList>
            <person name="Zou Y."/>
            <person name="Xue W."/>
            <person name="Luo G."/>
        </authorList>
    </citation>
    <scope>NUCLEOTIDE SEQUENCE [LARGE SCALE GENOMIC DNA]</scope>
    <source>
        <strain evidence="3 5">AF31-23</strain>
    </source>
</reference>
<dbReference type="PROSITE" id="PS51257">
    <property type="entry name" value="PROKAR_LIPOPROTEIN"/>
    <property type="match status" value="1"/>
</dbReference>
<dbReference type="EMBL" id="RCXO01000011">
    <property type="protein sequence ID" value="RYT80475.1"/>
    <property type="molecule type" value="Genomic_DNA"/>
</dbReference>
<reference evidence="4 6" key="2">
    <citation type="journal article" date="2019" name="Science, e1252229">
        <title>Invertible promoters mediate bacterial phase variation, antibiotic resistance, and host adaptation in the gut.</title>
        <authorList>
            <person name="Jiang X."/>
            <person name="Hall A.B."/>
            <person name="Arthur T.D."/>
            <person name="Plichta D.R."/>
            <person name="Covington C.T."/>
            <person name="Poyet M."/>
            <person name="Crothers J."/>
            <person name="Moses P.L."/>
            <person name="Tolonen A.C."/>
            <person name="Vlamakis H."/>
            <person name="Alm E.J."/>
            <person name="Xavier R.J."/>
        </authorList>
    </citation>
    <scope>NUCLEOTIDE SEQUENCE [LARGE SCALE GENOMIC DNA]</scope>
    <source>
        <strain evidence="6">bf_0095</strain>
        <strain evidence="4">Bf_0095</strain>
    </source>
</reference>
<evidence type="ECO:0000259" key="2">
    <source>
        <dbReference type="Pfam" id="PF14725"/>
    </source>
</evidence>
<accession>A0A3E4KS21</accession>
<comment type="caution">
    <text evidence="4">The sequence shown here is derived from an EMBL/GenBank/DDBJ whole genome shotgun (WGS) entry which is preliminary data.</text>
</comment>
<feature type="domain" description="DUF4466" evidence="2">
    <location>
        <begin position="24"/>
        <end position="347"/>
    </location>
</feature>
<dbReference type="CDD" id="cd12106">
    <property type="entry name" value="PARMER_03128_N"/>
    <property type="match status" value="1"/>
</dbReference>
<dbReference type="InterPro" id="IPR028072">
    <property type="entry name" value="DUF4466"/>
</dbReference>
<dbReference type="AlphaFoldDB" id="A0A3E4KS21"/>
<dbReference type="Gene3D" id="2.60.40.3550">
    <property type="entry name" value="Domain of unknown function DUF4466"/>
    <property type="match status" value="1"/>
</dbReference>
<feature type="signal peptide" evidence="1">
    <location>
        <begin position="1"/>
        <end position="20"/>
    </location>
</feature>
<protein>
    <submittedName>
        <fullName evidence="4">DUF4466 domain-containing protein</fullName>
    </submittedName>
</protein>
<keyword evidence="6" id="KW-1185">Reference proteome</keyword>
<dbReference type="Pfam" id="PF14725">
    <property type="entry name" value="DUF4466"/>
    <property type="match status" value="1"/>
</dbReference>
<evidence type="ECO:0000313" key="4">
    <source>
        <dbReference type="EMBL" id="RYT80475.1"/>
    </source>
</evidence>
<dbReference type="Proteomes" id="UP000291191">
    <property type="component" value="Unassembled WGS sequence"/>
</dbReference>
<gene>
    <name evidence="3" type="ORF">DWZ32_09675</name>
    <name evidence="4" type="ORF">EAJ06_10135</name>
</gene>
<feature type="chain" id="PRO_5044592898" evidence="1">
    <location>
        <begin position="21"/>
        <end position="349"/>
    </location>
</feature>